<dbReference type="SUPFAM" id="SSF53474">
    <property type="entry name" value="alpha/beta-Hydrolases"/>
    <property type="match status" value="1"/>
</dbReference>
<evidence type="ECO:0008006" key="3">
    <source>
        <dbReference type="Google" id="ProtNLM"/>
    </source>
</evidence>
<organism evidence="1 2">
    <name type="scientific">Tectimicrobiota bacterium</name>
    <dbReference type="NCBI Taxonomy" id="2528274"/>
    <lineage>
        <taxon>Bacteria</taxon>
        <taxon>Pseudomonadati</taxon>
        <taxon>Nitrospinota/Tectimicrobiota group</taxon>
        <taxon>Candidatus Tectimicrobiota</taxon>
    </lineage>
</organism>
<evidence type="ECO:0000313" key="2">
    <source>
        <dbReference type="Proteomes" id="UP000712673"/>
    </source>
</evidence>
<name>A0A938B1V6_UNCTE</name>
<accession>A0A938B1V6</accession>
<comment type="caution">
    <text evidence="1">The sequence shown here is derived from an EMBL/GenBank/DDBJ whole genome shotgun (WGS) entry which is preliminary data.</text>
</comment>
<dbReference type="Proteomes" id="UP000712673">
    <property type="component" value="Unassembled WGS sequence"/>
</dbReference>
<dbReference type="AlphaFoldDB" id="A0A938B1V6"/>
<dbReference type="EMBL" id="VGLS01000003">
    <property type="protein sequence ID" value="MBM3222223.1"/>
    <property type="molecule type" value="Genomic_DNA"/>
</dbReference>
<protein>
    <recommendedName>
        <fullName evidence="3">Alpha/beta hydrolase</fullName>
    </recommendedName>
</protein>
<dbReference type="InterPro" id="IPR029058">
    <property type="entry name" value="AB_hydrolase_fold"/>
</dbReference>
<evidence type="ECO:0000313" key="1">
    <source>
        <dbReference type="EMBL" id="MBM3222223.1"/>
    </source>
</evidence>
<reference evidence="1" key="1">
    <citation type="submission" date="2019-03" db="EMBL/GenBank/DDBJ databases">
        <title>Lake Tanganyika Metagenome-Assembled Genomes (MAGs).</title>
        <authorList>
            <person name="Tran P."/>
        </authorList>
    </citation>
    <scope>NUCLEOTIDE SEQUENCE</scope>
    <source>
        <strain evidence="1">K_DeepCast_65m_m2_066</strain>
    </source>
</reference>
<sequence>MRCLHEAIDRLHVACLRRVMPRVFRHGVESPSLVEHLNAVQLRLPALTSARHYHVQAQTLVGELRAGFQIRWGPRPTLPVIVYHHGIAEMPYDKSFRGIFRDSLPGQAHLVAIRAPFHRTWLGLLPGLASMAHFLAMCAVAMRLGEAVRQALLAHGAQGSMLVGTSLGGFLALVHHCLFGSADCYVPLLAGPDLAYSMLSTHLRHFLAAPALAHAASITALLDWRAAFHASDTRRVVPLLARYDLHMPYAHYAACYAACGVPVVSMTRGHITGTLAFATLRTHVRTCIQTLPSPST</sequence>
<proteinExistence type="predicted"/>
<gene>
    <name evidence="1" type="ORF">FJZ47_00240</name>
</gene>